<comment type="caution">
    <text evidence="3">The sequence shown here is derived from an EMBL/GenBank/DDBJ whole genome shotgun (WGS) entry which is preliminary data.</text>
</comment>
<dbReference type="Proteomes" id="UP001172101">
    <property type="component" value="Unassembled WGS sequence"/>
</dbReference>
<keyword evidence="2" id="KW-0472">Membrane</keyword>
<keyword evidence="4" id="KW-1185">Reference proteome</keyword>
<sequence>MSYLQIGRQPQPLENGAVPFVPFPVSADERVPTGDEGSDHESDATKTPQHRIQPPWQTGVWARFPWTAAIGVLLIFVFVGSMLAIAIAADGTSVASWKVSPTVLFAIASAAVTILLNFTLVRGAAVRWWFMATHRPSRVQDLHWRWAASQGVFDAGLSVLFRGPSIMAIASSFVTLAAINSPLLQRALSVETRMISNVVDLDVYAAPRLPRGFTVYVSDDSQELHVPTEEFSTVMREYLARTPIRIASPPNSSLDDGTYRTHIDAAGYTISCNESTIDLPNFDAAGGPDRYTDQSTPVFISSVTYTEEESHQHISSIIPSIRDGDAPPADHASLRLFTYDAQWKPARGCINATNGAALRKR</sequence>
<organism evidence="3 4">
    <name type="scientific">Lasiosphaeria miniovina</name>
    <dbReference type="NCBI Taxonomy" id="1954250"/>
    <lineage>
        <taxon>Eukaryota</taxon>
        <taxon>Fungi</taxon>
        <taxon>Dikarya</taxon>
        <taxon>Ascomycota</taxon>
        <taxon>Pezizomycotina</taxon>
        <taxon>Sordariomycetes</taxon>
        <taxon>Sordariomycetidae</taxon>
        <taxon>Sordariales</taxon>
        <taxon>Lasiosphaeriaceae</taxon>
        <taxon>Lasiosphaeria</taxon>
    </lineage>
</organism>
<evidence type="ECO:0000313" key="4">
    <source>
        <dbReference type="Proteomes" id="UP001172101"/>
    </source>
</evidence>
<feature type="compositionally biased region" description="Basic and acidic residues" evidence="1">
    <location>
        <begin position="30"/>
        <end position="44"/>
    </location>
</feature>
<evidence type="ECO:0000256" key="1">
    <source>
        <dbReference type="SAM" id="MobiDB-lite"/>
    </source>
</evidence>
<dbReference type="InterPro" id="IPR021514">
    <property type="entry name" value="DUF3176"/>
</dbReference>
<dbReference type="PANTHER" id="PTHR37576">
    <property type="entry name" value="DEFECT AT LOW TEMPERATURE PROTEIN 1"/>
    <property type="match status" value="1"/>
</dbReference>
<dbReference type="GeneID" id="85322056"/>
<dbReference type="EMBL" id="JAUIRO010000008">
    <property type="protein sequence ID" value="KAK0703025.1"/>
    <property type="molecule type" value="Genomic_DNA"/>
</dbReference>
<feature type="non-terminal residue" evidence="3">
    <location>
        <position position="361"/>
    </location>
</feature>
<evidence type="ECO:0000256" key="2">
    <source>
        <dbReference type="SAM" id="Phobius"/>
    </source>
</evidence>
<protein>
    <submittedName>
        <fullName evidence="3">Uncharacterized protein</fullName>
    </submittedName>
</protein>
<feature type="transmembrane region" description="Helical" evidence="2">
    <location>
        <begin position="101"/>
        <end position="121"/>
    </location>
</feature>
<dbReference type="Pfam" id="PF11374">
    <property type="entry name" value="DUF3176"/>
    <property type="match status" value="1"/>
</dbReference>
<name>A0AA40DH79_9PEZI</name>
<dbReference type="AlphaFoldDB" id="A0AA40DH79"/>
<dbReference type="PANTHER" id="PTHR37576:SF2">
    <property type="entry name" value="DEFECT AT LOW TEMPERATURE PROTEIN 1"/>
    <property type="match status" value="1"/>
</dbReference>
<keyword evidence="2" id="KW-0812">Transmembrane</keyword>
<accession>A0AA40DH79</accession>
<gene>
    <name evidence="3" type="ORF">B0T26DRAFT_657440</name>
</gene>
<proteinExistence type="predicted"/>
<reference evidence="3" key="1">
    <citation type="submission" date="2023-06" db="EMBL/GenBank/DDBJ databases">
        <title>Genome-scale phylogeny and comparative genomics of the fungal order Sordariales.</title>
        <authorList>
            <consortium name="Lawrence Berkeley National Laboratory"/>
            <person name="Hensen N."/>
            <person name="Bonometti L."/>
            <person name="Westerberg I."/>
            <person name="Brannstrom I.O."/>
            <person name="Guillou S."/>
            <person name="Cros-Aarteil S."/>
            <person name="Calhoun S."/>
            <person name="Haridas S."/>
            <person name="Kuo A."/>
            <person name="Mondo S."/>
            <person name="Pangilinan J."/>
            <person name="Riley R."/>
            <person name="LaButti K."/>
            <person name="Andreopoulos B."/>
            <person name="Lipzen A."/>
            <person name="Chen C."/>
            <person name="Yanf M."/>
            <person name="Daum C."/>
            <person name="Ng V."/>
            <person name="Clum A."/>
            <person name="Steindorff A."/>
            <person name="Ohm R."/>
            <person name="Martin F."/>
            <person name="Silar P."/>
            <person name="Natvig D."/>
            <person name="Lalanne C."/>
            <person name="Gautier V."/>
            <person name="Ament-velasquez S.L."/>
            <person name="Kruys A."/>
            <person name="Hutchinson M.I."/>
            <person name="Powell A.J."/>
            <person name="Barry K."/>
            <person name="Miller A.N."/>
            <person name="Grigoriev I.V."/>
            <person name="Debuchy R."/>
            <person name="Gladieux P."/>
            <person name="Thoren M.H."/>
            <person name="Johannesson H."/>
        </authorList>
    </citation>
    <scope>NUCLEOTIDE SEQUENCE</scope>
    <source>
        <strain evidence="3">SMH2392-1A</strain>
    </source>
</reference>
<evidence type="ECO:0000313" key="3">
    <source>
        <dbReference type="EMBL" id="KAK0703025.1"/>
    </source>
</evidence>
<feature type="transmembrane region" description="Helical" evidence="2">
    <location>
        <begin position="66"/>
        <end position="89"/>
    </location>
</feature>
<keyword evidence="2" id="KW-1133">Transmembrane helix</keyword>
<feature type="region of interest" description="Disordered" evidence="1">
    <location>
        <begin position="30"/>
        <end position="52"/>
    </location>
</feature>
<dbReference type="RefSeq" id="XP_060289884.1">
    <property type="nucleotide sequence ID" value="XM_060438786.1"/>
</dbReference>